<name>A0ABX5FFI8_9BURK</name>
<dbReference type="Proteomes" id="UP000242660">
    <property type="component" value="Unassembled WGS sequence"/>
</dbReference>
<gene>
    <name evidence="2" type="ORF">BZL35_00684</name>
</gene>
<dbReference type="CDD" id="cd02947">
    <property type="entry name" value="TRX_family"/>
    <property type="match status" value="1"/>
</dbReference>
<dbReference type="InterPro" id="IPR036249">
    <property type="entry name" value="Thioredoxin-like_sf"/>
</dbReference>
<dbReference type="EMBL" id="MUHY01000001">
    <property type="protein sequence ID" value="PSB92441.1"/>
    <property type="molecule type" value="Genomic_DNA"/>
</dbReference>
<dbReference type="Gene3D" id="3.40.30.10">
    <property type="entry name" value="Glutaredoxin"/>
    <property type="match status" value="1"/>
</dbReference>
<evidence type="ECO:0000313" key="2">
    <source>
        <dbReference type="EMBL" id="PSB92441.1"/>
    </source>
</evidence>
<dbReference type="Pfam" id="PF00085">
    <property type="entry name" value="Thioredoxin"/>
    <property type="match status" value="1"/>
</dbReference>
<evidence type="ECO:0000313" key="3">
    <source>
        <dbReference type="Proteomes" id="UP000242660"/>
    </source>
</evidence>
<dbReference type="SUPFAM" id="SSF52833">
    <property type="entry name" value="Thioredoxin-like"/>
    <property type="match status" value="1"/>
</dbReference>
<proteinExistence type="predicted"/>
<dbReference type="InterPro" id="IPR013766">
    <property type="entry name" value="Thioredoxin_domain"/>
</dbReference>
<organism evidence="2 3">
    <name type="scientific">Candidatus Pandoraea novymonadis</name>
    <dbReference type="NCBI Taxonomy" id="1808959"/>
    <lineage>
        <taxon>Bacteria</taxon>
        <taxon>Pseudomonadati</taxon>
        <taxon>Pseudomonadota</taxon>
        <taxon>Betaproteobacteria</taxon>
        <taxon>Burkholderiales</taxon>
        <taxon>Burkholderiaceae</taxon>
        <taxon>Pandoraea</taxon>
    </lineage>
</organism>
<reference evidence="2 3" key="1">
    <citation type="journal article" date="2017" name="Front. Microbiol.">
        <title>Genome of Ca. Pandoraea novymonadis, an Endosymbiotic Bacterium of the Trypanosomatid Novymonas esmeraldas.</title>
        <authorList>
            <person name="Kostygov A.Y."/>
            <person name="Butenko A."/>
            <person name="Nenarokova A."/>
            <person name="Tashyreva D."/>
            <person name="Flegontov P."/>
            <person name="Lukes J."/>
            <person name="Yurchenko V."/>
        </authorList>
    </citation>
    <scope>NUCLEOTIDE SEQUENCE [LARGE SCALE GENOMIC DNA]</scope>
    <source>
        <strain evidence="2 3">E262</strain>
    </source>
</reference>
<comment type="caution">
    <text evidence="2">The sequence shown here is derived from an EMBL/GenBank/DDBJ whole genome shotgun (WGS) entry which is preliminary data.</text>
</comment>
<keyword evidence="3" id="KW-1185">Reference proteome</keyword>
<accession>A0ABX5FFI8</accession>
<evidence type="ECO:0000259" key="1">
    <source>
        <dbReference type="Pfam" id="PF00085"/>
    </source>
</evidence>
<feature type="domain" description="Thioredoxin" evidence="1">
    <location>
        <begin position="31"/>
        <end position="109"/>
    </location>
</feature>
<protein>
    <recommendedName>
        <fullName evidence="1">Thioredoxin domain-containing protein</fullName>
    </recommendedName>
</protein>
<sequence>MYLVNQMLTDAPVTLSTFIHFMAILDPVTDRADLQTAIATPQTRLIACLCTDWCRICREYREAFDTLSARRPDLYFIWIDIEKHGDWLGDFEIENFPTLLIQESSSEPDTAQFFGPLLPIIGILERMLDSETLDNHIVPAPDLRPHLRMI</sequence>